<gene>
    <name evidence="2" type="ORF">BN2614_LOCUS3</name>
</gene>
<feature type="compositionally biased region" description="Gly residues" evidence="1">
    <location>
        <begin position="227"/>
        <end position="242"/>
    </location>
</feature>
<feature type="compositionally biased region" description="Low complexity" evidence="1">
    <location>
        <begin position="208"/>
        <end position="226"/>
    </location>
</feature>
<feature type="region of interest" description="Disordered" evidence="1">
    <location>
        <begin position="170"/>
        <end position="296"/>
    </location>
</feature>
<accession>A0A9X9PWA9</accession>
<keyword evidence="3" id="KW-1185">Reference proteome</keyword>
<protein>
    <submittedName>
        <fullName evidence="2">Uncharacterized protein</fullName>
    </submittedName>
</protein>
<sequence>MTWLLEWTKCGPTSGPLSCCPAGGIRGCLVLLRSSSGVPLTCHLSEHALAPSPRRTGLEPMVERPRLRVLTCKEHIPSQGAYGGGGGSQLAHGVSGLSWDMMWVGTVDLAPASLCQAWRGAPGAGSVPGTMVVGAGAPGPGAEHLDVGTPTGPRALLDLEVILWNPPPLAPTPALRPRSGLVEGQPGRPRASGPQMQGPRLGPEEGARPAGGAAGPAPAAALPGPRGRVGGRPGDCPGGPGPQGRTRCGGDPQPPALTGLSCSRNQLCRKGSPRKQAGHSLSGPTGSPRPHDLGRTWSQCKTALGSLFPA</sequence>
<reference evidence="2 3" key="1">
    <citation type="submission" date="2018-10" db="EMBL/GenBank/DDBJ databases">
        <authorList>
            <person name="Ekblom R."/>
            <person name="Jareborg N."/>
        </authorList>
    </citation>
    <scope>NUCLEOTIDE SEQUENCE [LARGE SCALE GENOMIC DNA]</scope>
    <source>
        <tissue evidence="2">Muscle</tissue>
    </source>
</reference>
<comment type="caution">
    <text evidence="2">The sequence shown here is derived from an EMBL/GenBank/DDBJ whole genome shotgun (WGS) entry which is preliminary data.</text>
</comment>
<dbReference type="EMBL" id="CYRY02004700">
    <property type="protein sequence ID" value="VCW69180.1"/>
    <property type="molecule type" value="Genomic_DNA"/>
</dbReference>
<evidence type="ECO:0000313" key="3">
    <source>
        <dbReference type="Proteomes" id="UP000269945"/>
    </source>
</evidence>
<dbReference type="AlphaFoldDB" id="A0A9X9PWA9"/>
<evidence type="ECO:0000256" key="1">
    <source>
        <dbReference type="SAM" id="MobiDB-lite"/>
    </source>
</evidence>
<proteinExistence type="predicted"/>
<organism evidence="2 3">
    <name type="scientific">Gulo gulo</name>
    <name type="common">Wolverine</name>
    <name type="synonym">Gluton</name>
    <dbReference type="NCBI Taxonomy" id="48420"/>
    <lineage>
        <taxon>Eukaryota</taxon>
        <taxon>Metazoa</taxon>
        <taxon>Chordata</taxon>
        <taxon>Craniata</taxon>
        <taxon>Vertebrata</taxon>
        <taxon>Euteleostomi</taxon>
        <taxon>Mammalia</taxon>
        <taxon>Eutheria</taxon>
        <taxon>Laurasiatheria</taxon>
        <taxon>Carnivora</taxon>
        <taxon>Caniformia</taxon>
        <taxon>Musteloidea</taxon>
        <taxon>Mustelidae</taxon>
        <taxon>Guloninae</taxon>
        <taxon>Gulo</taxon>
    </lineage>
</organism>
<evidence type="ECO:0000313" key="2">
    <source>
        <dbReference type="EMBL" id="VCW69180.1"/>
    </source>
</evidence>
<name>A0A9X9PWA9_GULGU</name>
<dbReference type="Proteomes" id="UP000269945">
    <property type="component" value="Unassembled WGS sequence"/>
</dbReference>